<dbReference type="PANTHER" id="PTHR44688">
    <property type="entry name" value="DNA-BINDING TRANSCRIPTIONAL ACTIVATOR DEVR_DOSR"/>
    <property type="match status" value="1"/>
</dbReference>
<dbReference type="InterPro" id="IPR041664">
    <property type="entry name" value="AAA_16"/>
</dbReference>
<dbReference type="PRINTS" id="PR00038">
    <property type="entry name" value="HTHLUXR"/>
</dbReference>
<dbReference type="Pfam" id="PF13191">
    <property type="entry name" value="AAA_16"/>
    <property type="match status" value="1"/>
</dbReference>
<gene>
    <name evidence="6" type="ORF">D7318_31455</name>
    <name evidence="5" type="ORF">D7319_31585</name>
</gene>
<evidence type="ECO:0000256" key="2">
    <source>
        <dbReference type="ARBA" id="ARBA00023125"/>
    </source>
</evidence>
<dbReference type="InterPro" id="IPR016032">
    <property type="entry name" value="Sig_transdc_resp-reg_C-effctor"/>
</dbReference>
<keyword evidence="2" id="KW-0238">DNA-binding</keyword>
<dbReference type="Pfam" id="PF00196">
    <property type="entry name" value="GerE"/>
    <property type="match status" value="1"/>
</dbReference>
<dbReference type="PROSITE" id="PS00622">
    <property type="entry name" value="HTH_LUXR_1"/>
    <property type="match status" value="1"/>
</dbReference>
<comment type="caution">
    <text evidence="5">The sequence shown here is derived from an EMBL/GenBank/DDBJ whole genome shotgun (WGS) entry which is preliminary data.</text>
</comment>
<keyword evidence="7" id="KW-1185">Reference proteome</keyword>
<dbReference type="OrthoDB" id="3178131at2"/>
<reference evidence="7 8" key="1">
    <citation type="submission" date="2018-09" db="EMBL/GenBank/DDBJ databases">
        <title>Streptomyces sp. nov. DS1-2, an endophytic actinomycete isolated from roots of Dendrobium scabrilingue.</title>
        <authorList>
            <person name="Kuncharoen N."/>
            <person name="Kudo T."/>
            <person name="Ohkuma M."/>
            <person name="Yuki M."/>
            <person name="Tanasupawat S."/>
        </authorList>
    </citation>
    <scope>NUCLEOTIDE SEQUENCE [LARGE SCALE GENOMIC DNA]</scope>
    <source>
        <strain evidence="5 8">AZ1-7</strain>
        <strain evidence="6 7">DS1-2</strain>
    </source>
</reference>
<dbReference type="InterPro" id="IPR027417">
    <property type="entry name" value="P-loop_NTPase"/>
</dbReference>
<evidence type="ECO:0000313" key="8">
    <source>
        <dbReference type="Proteomes" id="UP000275024"/>
    </source>
</evidence>
<evidence type="ECO:0000313" key="7">
    <source>
        <dbReference type="Proteomes" id="UP000268652"/>
    </source>
</evidence>
<evidence type="ECO:0000313" key="5">
    <source>
        <dbReference type="EMBL" id="RKN03413.1"/>
    </source>
</evidence>
<evidence type="ECO:0000313" key="6">
    <source>
        <dbReference type="EMBL" id="RKN13281.1"/>
    </source>
</evidence>
<dbReference type="Proteomes" id="UP000275024">
    <property type="component" value="Unassembled WGS sequence"/>
</dbReference>
<dbReference type="Gene3D" id="1.10.10.10">
    <property type="entry name" value="Winged helix-like DNA-binding domain superfamily/Winged helix DNA-binding domain"/>
    <property type="match status" value="1"/>
</dbReference>
<dbReference type="GO" id="GO:0003677">
    <property type="term" value="F:DNA binding"/>
    <property type="evidence" value="ECO:0007669"/>
    <property type="project" value="UniProtKB-KW"/>
</dbReference>
<dbReference type="SUPFAM" id="SSF52540">
    <property type="entry name" value="P-loop containing nucleoside triphosphate hydrolases"/>
    <property type="match status" value="1"/>
</dbReference>
<dbReference type="EMBL" id="RBDY01000049">
    <property type="protein sequence ID" value="RKN13281.1"/>
    <property type="molecule type" value="Genomic_DNA"/>
</dbReference>
<evidence type="ECO:0000259" key="4">
    <source>
        <dbReference type="PROSITE" id="PS50043"/>
    </source>
</evidence>
<keyword evidence="1" id="KW-0805">Transcription regulation</keyword>
<dbReference type="EMBL" id="RBDX01000050">
    <property type="protein sequence ID" value="RKN03413.1"/>
    <property type="molecule type" value="Genomic_DNA"/>
</dbReference>
<dbReference type="InterPro" id="IPR000792">
    <property type="entry name" value="Tscrpt_reg_LuxR_C"/>
</dbReference>
<dbReference type="AlphaFoldDB" id="A0A3A9VTC2"/>
<protein>
    <submittedName>
        <fullName evidence="5">Helix-turn-helix transcriptional regulator</fullName>
    </submittedName>
</protein>
<dbReference type="RefSeq" id="WP_120700666.1">
    <property type="nucleotide sequence ID" value="NZ_RBDX01000050.1"/>
</dbReference>
<dbReference type="GO" id="GO:0006355">
    <property type="term" value="P:regulation of DNA-templated transcription"/>
    <property type="evidence" value="ECO:0007669"/>
    <property type="project" value="InterPro"/>
</dbReference>
<dbReference type="Proteomes" id="UP000268652">
    <property type="component" value="Unassembled WGS sequence"/>
</dbReference>
<keyword evidence="3" id="KW-0804">Transcription</keyword>
<evidence type="ECO:0000256" key="1">
    <source>
        <dbReference type="ARBA" id="ARBA00023015"/>
    </source>
</evidence>
<proteinExistence type="predicted"/>
<dbReference type="SUPFAM" id="SSF46894">
    <property type="entry name" value="C-terminal effector domain of the bipartite response regulators"/>
    <property type="match status" value="1"/>
</dbReference>
<dbReference type="SMART" id="SM00421">
    <property type="entry name" value="HTH_LUXR"/>
    <property type="match status" value="1"/>
</dbReference>
<feature type="domain" description="HTH luxR-type" evidence="4">
    <location>
        <begin position="860"/>
        <end position="925"/>
    </location>
</feature>
<dbReference type="PANTHER" id="PTHR44688:SF16">
    <property type="entry name" value="DNA-BINDING TRANSCRIPTIONAL ACTIVATOR DEVR_DOSR"/>
    <property type="match status" value="1"/>
</dbReference>
<organism evidence="5 8">
    <name type="scientific">Streptomyces radicis</name>
    <dbReference type="NCBI Taxonomy" id="1750517"/>
    <lineage>
        <taxon>Bacteria</taxon>
        <taxon>Bacillati</taxon>
        <taxon>Actinomycetota</taxon>
        <taxon>Actinomycetes</taxon>
        <taxon>Kitasatosporales</taxon>
        <taxon>Streptomycetaceae</taxon>
        <taxon>Streptomyces</taxon>
    </lineage>
</organism>
<accession>A0A3A9VTC2</accession>
<name>A0A3A9VTC2_9ACTN</name>
<dbReference type="CDD" id="cd06170">
    <property type="entry name" value="LuxR_C_like"/>
    <property type="match status" value="1"/>
</dbReference>
<sequence>MAFVERSQEMRYLRGLFERSERGRPQIALISGPVATGKTELLHAFVEEAIGLGALPLIATGSRAERSLPLGVIGQLFHSPALPWHLLEETNALLTADALPSPGATDAPAAAMRRAAIRLARGVCSTLLTLSTERVVVLAIDDVQYADGYSLQILLYLLRRLKFRRLLVILTEWPGAQAPHSAFRAELLRQPACHRLHVRALSEDGTARVLAEALGDPSAAARLAPAYHEVTGGNPLLLRGLVEDGLNEGGAPAAPGGRSLPQPPVPGRLFRQAVCACLYQWDAATIQVARSLALLDRWASPALVGRLTGMKPELVVDIVESIGGSGLLRGERLRHPAVRAAIADTVEPGDGADAHLRGAQLLHDRGVAAPDVAEHLVAADRVPDKWAIGVLRDAARQALAERRDDFADDCLELAQRSCADEQVRAPLLMSLTRLRWRRDPSTALRHLATLRRSVLAGHLGGRDVSAVAGFLLWHGRGDDAREILARARGARDSPGARPGDASQGTAPLCLRAGSESALPEVACWPGHPGEAACAALDAVLTGAPDADPVARAEEALSGCALSEDSLPSVLSALYALLHADRQDRAAAWCDTFLRDAEAEGATTWRALLTAARADIALRQGRPAPAELWAAEALTLVSARGWGVAIGLPLAALIRARLDLGRVEDAGRAAGLVVPKAMFGGGFAPGYLRARGHQHLAANRPRAAVADFERCGRLMREWGRDLPVLLPWRGDLALARAALDQREEAKELVAEQLALPGGDRQRVVGVSLRAMAAAASPKRRPGPLREAVALLQECGDRLELIRALADLSRAHAGLGEFGRARMMRERAVHVAAECGAEELLARLLPAPEAESAAEGGAAAEAADDPALLSDAERRVATLAAIGYTNREIGRKLHVTVSTVEQHLTRVYRKLNVDRRADLPLRLRYGSGAEPLAVGEGGA</sequence>
<dbReference type="InterPro" id="IPR036388">
    <property type="entry name" value="WH-like_DNA-bd_sf"/>
</dbReference>
<evidence type="ECO:0000256" key="3">
    <source>
        <dbReference type="ARBA" id="ARBA00023163"/>
    </source>
</evidence>
<dbReference type="PROSITE" id="PS50043">
    <property type="entry name" value="HTH_LUXR_2"/>
    <property type="match status" value="1"/>
</dbReference>